<dbReference type="InterPro" id="IPR033116">
    <property type="entry name" value="TRYPSIN_SER"/>
</dbReference>
<dbReference type="InterPro" id="IPR009003">
    <property type="entry name" value="Peptidase_S1_PA"/>
</dbReference>
<dbReference type="NCBIfam" id="TIGR04183">
    <property type="entry name" value="Por_Secre_tail"/>
    <property type="match status" value="1"/>
</dbReference>
<keyword evidence="1" id="KW-1015">Disulfide bond</keyword>
<reference evidence="5 6" key="1">
    <citation type="submission" date="2014-09" db="EMBL/GenBank/DDBJ databases">
        <title>Sporocytophaga myxococcoides PG-01 genome sequencing.</title>
        <authorList>
            <person name="Liu L."/>
            <person name="Gao P.J."/>
            <person name="Chen G.J."/>
            <person name="Wang L.S."/>
        </authorList>
    </citation>
    <scope>NUCLEOTIDE SEQUENCE [LARGE SCALE GENOMIC DNA]</scope>
    <source>
        <strain evidence="5 6">PG-01</strain>
    </source>
</reference>
<comment type="caution">
    <text evidence="5">The sequence shown here is derived from an EMBL/GenBank/DDBJ whole genome shotgun (WGS) entry which is preliminary data.</text>
</comment>
<evidence type="ECO:0000313" key="6">
    <source>
        <dbReference type="Proteomes" id="UP000030185"/>
    </source>
</evidence>
<feature type="signal peptide" evidence="3">
    <location>
        <begin position="1"/>
        <end position="23"/>
    </location>
</feature>
<dbReference type="InterPro" id="IPR043504">
    <property type="entry name" value="Peptidase_S1_PA_chymotrypsin"/>
</dbReference>
<dbReference type="InterPro" id="IPR026444">
    <property type="entry name" value="Secre_tail"/>
</dbReference>
<organism evidence="5 6">
    <name type="scientific">Sporocytophaga myxococcoides</name>
    <dbReference type="NCBI Taxonomy" id="153721"/>
    <lineage>
        <taxon>Bacteria</taxon>
        <taxon>Pseudomonadati</taxon>
        <taxon>Bacteroidota</taxon>
        <taxon>Cytophagia</taxon>
        <taxon>Cytophagales</taxon>
        <taxon>Cytophagaceae</taxon>
        <taxon>Sporocytophaga</taxon>
    </lineage>
</organism>
<protein>
    <submittedName>
        <fullName evidence="5">Transmembrane protease serine 5-like</fullName>
    </submittedName>
</protein>
<dbReference type="PANTHER" id="PTHR24252:SF7">
    <property type="entry name" value="HYALIN"/>
    <property type="match status" value="1"/>
</dbReference>
<dbReference type="CDD" id="cd00190">
    <property type="entry name" value="Tryp_SPc"/>
    <property type="match status" value="1"/>
</dbReference>
<feature type="chain" id="PRO_5001937303" evidence="3">
    <location>
        <begin position="24"/>
        <end position="349"/>
    </location>
</feature>
<dbReference type="eggNOG" id="COG5640">
    <property type="taxonomic scope" value="Bacteria"/>
</dbReference>
<evidence type="ECO:0000313" key="5">
    <source>
        <dbReference type="EMBL" id="GAL85329.1"/>
    </source>
</evidence>
<gene>
    <name evidence="5" type="ORF">MYP_2558</name>
</gene>
<dbReference type="SUPFAM" id="SSF50494">
    <property type="entry name" value="Trypsin-like serine proteases"/>
    <property type="match status" value="1"/>
</dbReference>
<evidence type="ECO:0000259" key="4">
    <source>
        <dbReference type="PROSITE" id="PS50240"/>
    </source>
</evidence>
<keyword evidence="3" id="KW-0732">Signal</keyword>
<proteinExistence type="predicted"/>
<dbReference type="RefSeq" id="WP_045463665.1">
    <property type="nucleotide sequence ID" value="NZ_BBLT01000004.1"/>
</dbReference>
<dbReference type="Pfam" id="PF00089">
    <property type="entry name" value="Trypsin"/>
    <property type="match status" value="1"/>
</dbReference>
<dbReference type="InterPro" id="IPR001254">
    <property type="entry name" value="Trypsin_dom"/>
</dbReference>
<accession>A0A098LFT8</accession>
<dbReference type="EMBL" id="BBLT01000004">
    <property type="protein sequence ID" value="GAL85329.1"/>
    <property type="molecule type" value="Genomic_DNA"/>
</dbReference>
<dbReference type="Gene3D" id="2.40.10.10">
    <property type="entry name" value="Trypsin-like serine proteases"/>
    <property type="match status" value="1"/>
</dbReference>
<keyword evidence="2" id="KW-0378">Hydrolase</keyword>
<dbReference type="OrthoDB" id="4535652at2"/>
<dbReference type="PROSITE" id="PS00134">
    <property type="entry name" value="TRYPSIN_HIS"/>
    <property type="match status" value="1"/>
</dbReference>
<dbReference type="InterPro" id="IPR018114">
    <property type="entry name" value="TRYPSIN_HIS"/>
</dbReference>
<evidence type="ECO:0000256" key="2">
    <source>
        <dbReference type="RuleBase" id="RU363034"/>
    </source>
</evidence>
<sequence length="349" mass="38005">MRKTLPFLFTCITILLLTFPADAQIKRIIGGKNAVKGAYPWMIGIGYSNISAPKSSIYCGGTIINNEWILTAAHCVTTEESNTTPYHPTEISIFLDFYSLNKPEAGYQKINVKKIIIHPTYNPVTVDGDLALIQLERPVTNSPVSLPEQDDTTYTKNGLTSTVMGWGYTQPTSHIADTLQEVEVKIISNSVCNSKQVYEGEVTTNMLCAGFLAGGKDACAGDSGGPLVFKDVNQDKTVQTGIVSWGGDCAAPNQPGVYTRVANYADWIQANAIVTSITQPQSVGTVLNGFLHLNSFVFSGNYSIYNINGRLLCKGSLNNEVDLNSLKDGLYIILIQSDNQMISGKFYKN</sequence>
<dbReference type="AlphaFoldDB" id="A0A098LFT8"/>
<dbReference type="SMART" id="SM00020">
    <property type="entry name" value="Tryp_SPc"/>
    <property type="match status" value="1"/>
</dbReference>
<dbReference type="STRING" id="153721.MYP_2558"/>
<dbReference type="PRINTS" id="PR00722">
    <property type="entry name" value="CHYMOTRYPSIN"/>
</dbReference>
<keyword evidence="5" id="KW-0472">Membrane</keyword>
<keyword evidence="5" id="KW-0812">Transmembrane</keyword>
<dbReference type="PANTHER" id="PTHR24252">
    <property type="entry name" value="ACROSIN-RELATED"/>
    <property type="match status" value="1"/>
</dbReference>
<dbReference type="GO" id="GO:0004252">
    <property type="term" value="F:serine-type endopeptidase activity"/>
    <property type="evidence" value="ECO:0007669"/>
    <property type="project" value="InterPro"/>
</dbReference>
<dbReference type="FunFam" id="2.40.10.10:FF:000003">
    <property type="entry name" value="Transmembrane serine protease 3"/>
    <property type="match status" value="1"/>
</dbReference>
<dbReference type="PROSITE" id="PS00135">
    <property type="entry name" value="TRYPSIN_SER"/>
    <property type="match status" value="1"/>
</dbReference>
<evidence type="ECO:0000256" key="3">
    <source>
        <dbReference type="SAM" id="SignalP"/>
    </source>
</evidence>
<keyword evidence="6" id="KW-1185">Reference proteome</keyword>
<dbReference type="InterPro" id="IPR001314">
    <property type="entry name" value="Peptidase_S1A"/>
</dbReference>
<dbReference type="Proteomes" id="UP000030185">
    <property type="component" value="Unassembled WGS sequence"/>
</dbReference>
<dbReference type="PROSITE" id="PS50240">
    <property type="entry name" value="TRYPSIN_DOM"/>
    <property type="match status" value="1"/>
</dbReference>
<evidence type="ECO:0000256" key="1">
    <source>
        <dbReference type="ARBA" id="ARBA00023157"/>
    </source>
</evidence>
<name>A0A098LFT8_9BACT</name>
<keyword evidence="2" id="KW-0720">Serine protease</keyword>
<keyword evidence="2 5" id="KW-0645">Protease</keyword>
<feature type="domain" description="Peptidase S1" evidence="4">
    <location>
        <begin position="28"/>
        <end position="273"/>
    </location>
</feature>
<dbReference type="GO" id="GO:0006508">
    <property type="term" value="P:proteolysis"/>
    <property type="evidence" value="ECO:0007669"/>
    <property type="project" value="UniProtKB-KW"/>
</dbReference>